<evidence type="ECO:0000256" key="2">
    <source>
        <dbReference type="SAM" id="SignalP"/>
    </source>
</evidence>
<comment type="caution">
    <text evidence="3">The sequence shown here is derived from an EMBL/GenBank/DDBJ whole genome shotgun (WGS) entry which is preliminary data.</text>
</comment>
<dbReference type="RefSeq" id="WP_284103112.1">
    <property type="nucleotide sequence ID" value="NZ_JARRAF010000051.1"/>
</dbReference>
<evidence type="ECO:0000313" key="4">
    <source>
        <dbReference type="Proteomes" id="UP001172778"/>
    </source>
</evidence>
<reference evidence="3" key="1">
    <citation type="submission" date="2023-03" db="EMBL/GenBank/DDBJ databases">
        <title>Chitinimonas shenzhenensis gen. nov., sp. nov., a novel member of family Burkholderiaceae isolated from activated sludge collected in Shen Zhen, China.</title>
        <authorList>
            <person name="Wang X."/>
        </authorList>
    </citation>
    <scope>NUCLEOTIDE SEQUENCE</scope>
    <source>
        <strain evidence="3">DQS-5</strain>
    </source>
</reference>
<evidence type="ECO:0000256" key="1">
    <source>
        <dbReference type="SAM" id="MobiDB-lite"/>
    </source>
</evidence>
<feature type="chain" id="PRO_5045644700" description="Lipoprotein SmpA/OmlA domain-containing protein" evidence="2">
    <location>
        <begin position="21"/>
        <end position="161"/>
    </location>
</feature>
<sequence length="161" mass="17318">MQLRTHLSLLAVAGLLAACATTGSNTSSNSGGSTSRSAESGKATPTTTASSKSGKDDVATHKVMSKDGDFEGEMIGTPAANSKFTKLKIGMSRKQVEDLIGTASDWRYYQTGKAWIPIGGLISKDTYRIETFYKKEGRLVYSHNGGKLFRIHVDTNEDGYQ</sequence>
<protein>
    <recommendedName>
        <fullName evidence="5">Lipoprotein SmpA/OmlA domain-containing protein</fullName>
    </recommendedName>
</protein>
<feature type="compositionally biased region" description="Basic and acidic residues" evidence="1">
    <location>
        <begin position="53"/>
        <end position="63"/>
    </location>
</feature>
<evidence type="ECO:0000313" key="3">
    <source>
        <dbReference type="EMBL" id="MDK2126790.1"/>
    </source>
</evidence>
<organism evidence="3 4">
    <name type="scientific">Parachitinimonas caeni</name>
    <dbReference type="NCBI Taxonomy" id="3031301"/>
    <lineage>
        <taxon>Bacteria</taxon>
        <taxon>Pseudomonadati</taxon>
        <taxon>Pseudomonadota</taxon>
        <taxon>Betaproteobacteria</taxon>
        <taxon>Neisseriales</taxon>
        <taxon>Chitinibacteraceae</taxon>
        <taxon>Parachitinimonas</taxon>
    </lineage>
</organism>
<evidence type="ECO:0008006" key="5">
    <source>
        <dbReference type="Google" id="ProtNLM"/>
    </source>
</evidence>
<accession>A0ABT7E5Q5</accession>
<feature type="region of interest" description="Disordered" evidence="1">
    <location>
        <begin position="22"/>
        <end position="63"/>
    </location>
</feature>
<dbReference type="Proteomes" id="UP001172778">
    <property type="component" value="Unassembled WGS sequence"/>
</dbReference>
<feature type="signal peptide" evidence="2">
    <location>
        <begin position="1"/>
        <end position="20"/>
    </location>
</feature>
<name>A0ABT7E5Q5_9NEIS</name>
<dbReference type="PROSITE" id="PS51257">
    <property type="entry name" value="PROKAR_LIPOPROTEIN"/>
    <property type="match status" value="1"/>
</dbReference>
<keyword evidence="4" id="KW-1185">Reference proteome</keyword>
<dbReference type="EMBL" id="JARRAF010000051">
    <property type="protein sequence ID" value="MDK2126790.1"/>
    <property type="molecule type" value="Genomic_DNA"/>
</dbReference>
<keyword evidence="2" id="KW-0732">Signal</keyword>
<feature type="compositionally biased region" description="Low complexity" evidence="1">
    <location>
        <begin position="22"/>
        <end position="52"/>
    </location>
</feature>
<gene>
    <name evidence="3" type="ORF">PZA18_22340</name>
</gene>
<proteinExistence type="predicted"/>